<keyword evidence="5" id="KW-0107">Calcium channel</keyword>
<keyword evidence="10" id="KW-0407">Ion channel</keyword>
<dbReference type="SMART" id="SM00248">
    <property type="entry name" value="ANK"/>
    <property type="match status" value="2"/>
</dbReference>
<comment type="subcellular location">
    <subcellularLocation>
        <location evidence="1">Cell membrane</location>
        <topology evidence="1">Multi-pass membrane protein</topology>
    </subcellularLocation>
</comment>
<accession>A0ABN9MRN9</accession>
<evidence type="ECO:0000256" key="2">
    <source>
        <dbReference type="ARBA" id="ARBA00022448"/>
    </source>
</evidence>
<keyword evidence="4" id="KW-0109">Calcium transport</keyword>
<comment type="caution">
    <text evidence="13">The sequence shown here is derived from an EMBL/GenBank/DDBJ whole genome shotgun (WGS) entry which is preliminary data.</text>
</comment>
<evidence type="ECO:0000256" key="10">
    <source>
        <dbReference type="ARBA" id="ARBA00023303"/>
    </source>
</evidence>
<evidence type="ECO:0000256" key="1">
    <source>
        <dbReference type="ARBA" id="ARBA00004651"/>
    </source>
</evidence>
<feature type="repeat" description="ANK" evidence="11">
    <location>
        <begin position="185"/>
        <end position="212"/>
    </location>
</feature>
<dbReference type="PANTHER" id="PTHR10582:SF23">
    <property type="entry name" value="ION TRANSPORT DOMAIN-CONTAINING PROTEIN"/>
    <property type="match status" value="1"/>
</dbReference>
<evidence type="ECO:0000313" key="14">
    <source>
        <dbReference type="Proteomes" id="UP001176940"/>
    </source>
</evidence>
<evidence type="ECO:0000256" key="11">
    <source>
        <dbReference type="PROSITE-ProRule" id="PRU00023"/>
    </source>
</evidence>
<keyword evidence="8 11" id="KW-0040">ANK repeat</keyword>
<dbReference type="PROSITE" id="PS50088">
    <property type="entry name" value="ANK_REPEAT"/>
    <property type="match status" value="1"/>
</dbReference>
<keyword evidence="7" id="KW-0106">Calcium</keyword>
<evidence type="ECO:0000313" key="13">
    <source>
        <dbReference type="EMBL" id="CAJ0968316.1"/>
    </source>
</evidence>
<dbReference type="Proteomes" id="UP001176940">
    <property type="component" value="Unassembled WGS sequence"/>
</dbReference>
<protein>
    <submittedName>
        <fullName evidence="13">Uncharacterized protein</fullName>
    </submittedName>
</protein>
<keyword evidence="2" id="KW-0813">Transport</keyword>
<keyword evidence="14" id="KW-1185">Reference proteome</keyword>
<dbReference type="InterPro" id="IPR036770">
    <property type="entry name" value="Ankyrin_rpt-contain_sf"/>
</dbReference>
<dbReference type="PANTHER" id="PTHR10582">
    <property type="entry name" value="TRANSIENT RECEPTOR POTENTIAL ION CHANNEL PROTEIN"/>
    <property type="match status" value="1"/>
</dbReference>
<keyword evidence="3" id="KW-0472">Membrane</keyword>
<evidence type="ECO:0000256" key="5">
    <source>
        <dbReference type="ARBA" id="ARBA00022673"/>
    </source>
</evidence>
<sequence length="256" mass="29582">MWARDNAEACVICQSREHETTRCWPPSDKAGTTPSEFQRANYTSKTRNPMTVKNRSLDDPYQELGPSHVFPRLSRYLTSVKHQRSMRRWADKVRLRRSRSVKTRRGHHREYPLSFAACTGNEEITKLLLVKYGAPVTAQDSLGNTVFHTLVLQQNKELACHMYDWILDLVPLKDSRCAEHLENNEGFTPLKLAANEGNIEMFSYLVKRQKNVYWTIGTISYCIYDLTNIDTWMTQKSVLDIIASSQKPQQMPDTGH</sequence>
<organism evidence="13 14">
    <name type="scientific">Ranitomeya imitator</name>
    <name type="common">mimic poison frog</name>
    <dbReference type="NCBI Taxonomy" id="111125"/>
    <lineage>
        <taxon>Eukaryota</taxon>
        <taxon>Metazoa</taxon>
        <taxon>Chordata</taxon>
        <taxon>Craniata</taxon>
        <taxon>Vertebrata</taxon>
        <taxon>Euteleostomi</taxon>
        <taxon>Amphibia</taxon>
        <taxon>Batrachia</taxon>
        <taxon>Anura</taxon>
        <taxon>Neobatrachia</taxon>
        <taxon>Hyloidea</taxon>
        <taxon>Dendrobatidae</taxon>
        <taxon>Dendrobatinae</taxon>
        <taxon>Ranitomeya</taxon>
    </lineage>
</organism>
<evidence type="ECO:0000256" key="8">
    <source>
        <dbReference type="ARBA" id="ARBA00023043"/>
    </source>
</evidence>
<proteinExistence type="predicted"/>
<feature type="compositionally biased region" description="Polar residues" evidence="12">
    <location>
        <begin position="30"/>
        <end position="43"/>
    </location>
</feature>
<keyword evidence="3" id="KW-1003">Cell membrane</keyword>
<dbReference type="SUPFAM" id="SSF48403">
    <property type="entry name" value="Ankyrin repeat"/>
    <property type="match status" value="1"/>
</dbReference>
<evidence type="ECO:0000256" key="3">
    <source>
        <dbReference type="ARBA" id="ARBA00022475"/>
    </source>
</evidence>
<dbReference type="Pfam" id="PF12796">
    <property type="entry name" value="Ank_2"/>
    <property type="match status" value="1"/>
</dbReference>
<dbReference type="InterPro" id="IPR002110">
    <property type="entry name" value="Ankyrin_rpt"/>
</dbReference>
<dbReference type="EMBL" id="CAUEEQ010079136">
    <property type="protein sequence ID" value="CAJ0968316.1"/>
    <property type="molecule type" value="Genomic_DNA"/>
</dbReference>
<keyword evidence="6" id="KW-0677">Repeat</keyword>
<evidence type="ECO:0000256" key="7">
    <source>
        <dbReference type="ARBA" id="ARBA00022837"/>
    </source>
</evidence>
<gene>
    <name evidence="13" type="ORF">RIMI_LOCUS22981566</name>
</gene>
<evidence type="ECO:0000256" key="4">
    <source>
        <dbReference type="ARBA" id="ARBA00022568"/>
    </source>
</evidence>
<dbReference type="PROSITE" id="PS50297">
    <property type="entry name" value="ANK_REP_REGION"/>
    <property type="match status" value="1"/>
</dbReference>
<evidence type="ECO:0000256" key="9">
    <source>
        <dbReference type="ARBA" id="ARBA00023065"/>
    </source>
</evidence>
<name>A0ABN9MRN9_9NEOB</name>
<reference evidence="13" key="1">
    <citation type="submission" date="2023-07" db="EMBL/GenBank/DDBJ databases">
        <authorList>
            <person name="Stuckert A."/>
        </authorList>
    </citation>
    <scope>NUCLEOTIDE SEQUENCE</scope>
</reference>
<dbReference type="Gene3D" id="1.25.40.20">
    <property type="entry name" value="Ankyrin repeat-containing domain"/>
    <property type="match status" value="1"/>
</dbReference>
<dbReference type="InterPro" id="IPR024862">
    <property type="entry name" value="TRPV"/>
</dbReference>
<keyword evidence="9" id="KW-0406">Ion transport</keyword>
<evidence type="ECO:0000256" key="6">
    <source>
        <dbReference type="ARBA" id="ARBA00022737"/>
    </source>
</evidence>
<evidence type="ECO:0000256" key="12">
    <source>
        <dbReference type="SAM" id="MobiDB-lite"/>
    </source>
</evidence>
<feature type="region of interest" description="Disordered" evidence="12">
    <location>
        <begin position="22"/>
        <end position="43"/>
    </location>
</feature>